<reference evidence="1 2" key="1">
    <citation type="journal article" date="2015" name="Genome Biol. Evol.">
        <title>Phylogenomic analyses indicate that early fungi evolved digesting cell walls of algal ancestors of land plants.</title>
        <authorList>
            <person name="Chang Y."/>
            <person name="Wang S."/>
            <person name="Sekimoto S."/>
            <person name="Aerts A.L."/>
            <person name="Choi C."/>
            <person name="Clum A."/>
            <person name="LaButti K.M."/>
            <person name="Lindquist E.A."/>
            <person name="Yee Ngan C."/>
            <person name="Ohm R.A."/>
            <person name="Salamov A.A."/>
            <person name="Grigoriev I.V."/>
            <person name="Spatafora J.W."/>
            <person name="Berbee M.L."/>
        </authorList>
    </citation>
    <scope>NUCLEOTIDE SEQUENCE [LARGE SCALE GENOMIC DNA]</scope>
    <source>
        <strain evidence="1 2">NRRL 28638</strain>
    </source>
</reference>
<evidence type="ECO:0000313" key="2">
    <source>
        <dbReference type="Proteomes" id="UP000070444"/>
    </source>
</evidence>
<sequence>MRVKKLVTLILFHNISGNSSRVVLPSQSTDFLNEFLYIYSPTIGGNKTKNLFKCSYQNQSRNFLCNGSSELDGTPSGLLDYKFLKSSSLMESKISTFAFGAVNYNFIDTNHPKIRVRFCSVTSEAGSTTKSEFENMKEPNFPNFPDIEYGVSLVGDPSLSNNSSNAQLYILGGSKYFKLGKSVQMIKNFSAYEFNTNKWHDYTDKLPDSFDNAAGHQLININNQKLIVLGGYRTKSYTFDDQLTANNPEFIDFKKILVFDISKQKWEYKITNIGDQDQKVLELRMQYSCTAVYQNNKLYVYAGFYVDDSKHKTIHLFGVLDLNQWAWRWKQIQVENRTSEDPQTAFFDSILKDNIMIVTNSNALSFDEVKFISFNITSEDLNNSGYIGINSDYLNENQSIKFGTLRKIIIFDWVILTICTLVIIFLLWKYYLNCREARGYLPRFVDYHIWTDLDFNDCKNSFLIRGFSSNSGSGFDSRYLSTLSNFDESAISKECWVNRDSYCECKTLVRNSELSSNNNSTLVSQDDISDYKDYWDTGNK</sequence>
<dbReference type="InterPro" id="IPR015915">
    <property type="entry name" value="Kelch-typ_b-propeller"/>
</dbReference>
<name>A0A137P4M2_CONC2</name>
<dbReference type="SUPFAM" id="SSF117281">
    <property type="entry name" value="Kelch motif"/>
    <property type="match status" value="1"/>
</dbReference>
<dbReference type="Proteomes" id="UP000070444">
    <property type="component" value="Unassembled WGS sequence"/>
</dbReference>
<dbReference type="AlphaFoldDB" id="A0A137P4M2"/>
<accession>A0A137P4M2</accession>
<proteinExistence type="predicted"/>
<organism evidence="1 2">
    <name type="scientific">Conidiobolus coronatus (strain ATCC 28846 / CBS 209.66 / NRRL 28638)</name>
    <name type="common">Delacroixia coronata</name>
    <dbReference type="NCBI Taxonomy" id="796925"/>
    <lineage>
        <taxon>Eukaryota</taxon>
        <taxon>Fungi</taxon>
        <taxon>Fungi incertae sedis</taxon>
        <taxon>Zoopagomycota</taxon>
        <taxon>Entomophthoromycotina</taxon>
        <taxon>Entomophthoromycetes</taxon>
        <taxon>Entomophthorales</taxon>
        <taxon>Ancylistaceae</taxon>
        <taxon>Conidiobolus</taxon>
    </lineage>
</organism>
<dbReference type="EMBL" id="KQ964517">
    <property type="protein sequence ID" value="KXN69943.1"/>
    <property type="molecule type" value="Genomic_DNA"/>
</dbReference>
<protein>
    <submittedName>
        <fullName evidence="1">Uncharacterized protein</fullName>
    </submittedName>
</protein>
<gene>
    <name evidence="1" type="ORF">CONCODRAFT_71057</name>
</gene>
<dbReference type="Gene3D" id="2.120.10.80">
    <property type="entry name" value="Kelch-type beta propeller"/>
    <property type="match status" value="1"/>
</dbReference>
<dbReference type="OrthoDB" id="4447at2759"/>
<evidence type="ECO:0000313" key="1">
    <source>
        <dbReference type="EMBL" id="KXN69943.1"/>
    </source>
</evidence>
<keyword evidence="2" id="KW-1185">Reference proteome</keyword>